<gene>
    <name evidence="1" type="ORF">T10_60</name>
    <name evidence="2" type="ORF">T10_7081</name>
</gene>
<evidence type="ECO:0000313" key="3">
    <source>
        <dbReference type="Proteomes" id="UP000054843"/>
    </source>
</evidence>
<comment type="caution">
    <text evidence="2">The sequence shown here is derived from an EMBL/GenBank/DDBJ whole genome shotgun (WGS) entry which is preliminary data.</text>
</comment>
<protein>
    <submittedName>
        <fullName evidence="2">Uncharacterized protein</fullName>
    </submittedName>
</protein>
<accession>A0A0V1M7I0</accession>
<evidence type="ECO:0000313" key="1">
    <source>
        <dbReference type="EMBL" id="KRZ66278.1"/>
    </source>
</evidence>
<dbReference type="AlphaFoldDB" id="A0A0V1M7I0"/>
<dbReference type="EMBL" id="JYDO01000186">
    <property type="protein sequence ID" value="KRZ67766.1"/>
    <property type="molecule type" value="Genomic_DNA"/>
</dbReference>
<dbReference type="EMBL" id="JYDO01000253">
    <property type="protein sequence ID" value="KRZ66278.1"/>
    <property type="molecule type" value="Genomic_DNA"/>
</dbReference>
<keyword evidence="3" id="KW-1185">Reference proteome</keyword>
<dbReference type="Proteomes" id="UP000054843">
    <property type="component" value="Unassembled WGS sequence"/>
</dbReference>
<proteinExistence type="predicted"/>
<sequence length="112" mass="11725">MEYKYNTNHHLEGGIKSALALCTLKFQGTAPASIVYKAPGQANGKIIVAGAAGNWQDGAVAITAANGHSFAKALEHVVGNDGAIKFLAYNNVPPRVPKVKTKSNSKGYLNTS</sequence>
<dbReference type="STRING" id="268474.A0A0V1M7I0"/>
<evidence type="ECO:0000313" key="2">
    <source>
        <dbReference type="EMBL" id="KRZ67766.1"/>
    </source>
</evidence>
<dbReference type="OrthoDB" id="10261598at2759"/>
<organism evidence="2 3">
    <name type="scientific">Trichinella papuae</name>
    <dbReference type="NCBI Taxonomy" id="268474"/>
    <lineage>
        <taxon>Eukaryota</taxon>
        <taxon>Metazoa</taxon>
        <taxon>Ecdysozoa</taxon>
        <taxon>Nematoda</taxon>
        <taxon>Enoplea</taxon>
        <taxon>Dorylaimia</taxon>
        <taxon>Trichinellida</taxon>
        <taxon>Trichinellidae</taxon>
        <taxon>Trichinella</taxon>
    </lineage>
</organism>
<reference evidence="2 3" key="1">
    <citation type="submission" date="2015-01" db="EMBL/GenBank/DDBJ databases">
        <title>Evolution of Trichinella species and genotypes.</title>
        <authorList>
            <person name="Korhonen P.K."/>
            <person name="Edoardo P."/>
            <person name="Giuseppe L.R."/>
            <person name="Gasser R.B."/>
        </authorList>
    </citation>
    <scope>NUCLEOTIDE SEQUENCE [LARGE SCALE GENOMIC DNA]</scope>
    <source>
        <strain evidence="2">ISS1980</strain>
    </source>
</reference>
<name>A0A0V1M7I0_9BILA</name>